<keyword evidence="2 5" id="KW-0812">Transmembrane</keyword>
<evidence type="ECO:0000256" key="5">
    <source>
        <dbReference type="SAM" id="Phobius"/>
    </source>
</evidence>
<feature type="transmembrane region" description="Helical" evidence="5">
    <location>
        <begin position="210"/>
        <end position="231"/>
    </location>
</feature>
<evidence type="ECO:0000256" key="4">
    <source>
        <dbReference type="ARBA" id="ARBA00023136"/>
    </source>
</evidence>
<evidence type="ECO:0000256" key="3">
    <source>
        <dbReference type="ARBA" id="ARBA00022989"/>
    </source>
</evidence>
<dbReference type="PANTHER" id="PTHR30249">
    <property type="entry name" value="PUTATIVE SEROTONIN TRANSPORTER"/>
    <property type="match status" value="1"/>
</dbReference>
<proteinExistence type="predicted"/>
<evidence type="ECO:0000256" key="2">
    <source>
        <dbReference type="ARBA" id="ARBA00022692"/>
    </source>
</evidence>
<dbReference type="Proteomes" id="UP000218598">
    <property type="component" value="Unassembled WGS sequence"/>
</dbReference>
<evidence type="ECO:0000313" key="7">
    <source>
        <dbReference type="Proteomes" id="UP000218598"/>
    </source>
</evidence>
<keyword evidence="7" id="KW-1185">Reference proteome</keyword>
<comment type="caution">
    <text evidence="6">The sequence shown here is derived from an EMBL/GenBank/DDBJ whole genome shotgun (WGS) entry which is preliminary data.</text>
</comment>
<feature type="transmembrane region" description="Helical" evidence="5">
    <location>
        <begin position="38"/>
        <end position="57"/>
    </location>
</feature>
<dbReference type="GO" id="GO:0016020">
    <property type="term" value="C:membrane"/>
    <property type="evidence" value="ECO:0007669"/>
    <property type="project" value="UniProtKB-SubCell"/>
</dbReference>
<evidence type="ECO:0008006" key="8">
    <source>
        <dbReference type="Google" id="ProtNLM"/>
    </source>
</evidence>
<evidence type="ECO:0000256" key="1">
    <source>
        <dbReference type="ARBA" id="ARBA00004141"/>
    </source>
</evidence>
<dbReference type="EMBL" id="NRGR01000040">
    <property type="protein sequence ID" value="PCC37749.1"/>
    <property type="molecule type" value="Genomic_DNA"/>
</dbReference>
<comment type="subcellular location">
    <subcellularLocation>
        <location evidence="1">Membrane</location>
        <topology evidence="1">Multi-pass membrane protein</topology>
    </subcellularLocation>
</comment>
<keyword evidence="3 5" id="KW-1133">Transmembrane helix</keyword>
<protein>
    <recommendedName>
        <fullName evidence="8">Effector of murein hydrolase</fullName>
    </recommendedName>
</protein>
<dbReference type="PANTHER" id="PTHR30249:SF0">
    <property type="entry name" value="PLASTIDAL GLYCOLATE_GLYCERATE TRANSLOCATOR 1, CHLOROPLASTIC"/>
    <property type="match status" value="1"/>
</dbReference>
<accession>A0A2A3YES2</accession>
<sequence>MSALIHLPVFGLALTLSAYLLSLWLYQRLGRPGLLSPVLVTVVIVAAVLQATGLPYAEYLEQVTVLTLLLGPATVALALPLLRNGRALASSAPAVLATLAVGGAVSVAITVAAMTAFGAGEDMLLAALPRSVTSPVGLSIAEILGASVPLAVVLTLISGVLGAVVGPALLTLARVRDERARGFAIGLTSHGIGTSRVLSESTVAGGWSSAAMVMNALIMTVVLPIVAGIVAG</sequence>
<keyword evidence="4 5" id="KW-0472">Membrane</keyword>
<name>A0A2A3YES2_9MICO</name>
<feature type="transmembrane region" description="Helical" evidence="5">
    <location>
        <begin position="94"/>
        <end position="120"/>
    </location>
</feature>
<evidence type="ECO:0000313" key="6">
    <source>
        <dbReference type="EMBL" id="PCC37749.1"/>
    </source>
</evidence>
<gene>
    <name evidence="6" type="ORF">CIK66_17510</name>
</gene>
<organism evidence="6 7">
    <name type="scientific">Brachybacterium alimentarium</name>
    <dbReference type="NCBI Taxonomy" id="47845"/>
    <lineage>
        <taxon>Bacteria</taxon>
        <taxon>Bacillati</taxon>
        <taxon>Actinomycetota</taxon>
        <taxon>Actinomycetes</taxon>
        <taxon>Micrococcales</taxon>
        <taxon>Dermabacteraceae</taxon>
        <taxon>Brachybacterium</taxon>
    </lineage>
</organism>
<dbReference type="InterPro" id="IPR007300">
    <property type="entry name" value="CidB/LrgB"/>
</dbReference>
<dbReference type="AlphaFoldDB" id="A0A2A3YES2"/>
<feature type="transmembrane region" description="Helical" evidence="5">
    <location>
        <begin position="6"/>
        <end position="26"/>
    </location>
</feature>
<feature type="transmembrane region" description="Helical" evidence="5">
    <location>
        <begin position="140"/>
        <end position="170"/>
    </location>
</feature>
<dbReference type="OrthoDB" id="9811701at2"/>
<reference evidence="6 7" key="1">
    <citation type="journal article" date="2017" name="Elife">
        <title>Extensive horizontal gene transfer in cheese-associated bacteria.</title>
        <authorList>
            <person name="Bonham K.S."/>
            <person name="Wolfe B.E."/>
            <person name="Dutton R.J."/>
        </authorList>
    </citation>
    <scope>NUCLEOTIDE SEQUENCE [LARGE SCALE GENOMIC DNA]</scope>
    <source>
        <strain evidence="6 7">341_9</strain>
    </source>
</reference>
<dbReference type="RefSeq" id="WP_096166448.1">
    <property type="nucleotide sequence ID" value="NZ_JBQCXU010000125.1"/>
</dbReference>
<feature type="transmembrane region" description="Helical" evidence="5">
    <location>
        <begin position="63"/>
        <end position="82"/>
    </location>
</feature>
<dbReference type="Pfam" id="PF04172">
    <property type="entry name" value="LrgB"/>
    <property type="match status" value="1"/>
</dbReference>
<dbReference type="GeneID" id="95328608"/>